<evidence type="ECO:0000259" key="5">
    <source>
        <dbReference type="Pfam" id="PF20266"/>
    </source>
</evidence>
<dbReference type="EMBL" id="JARQWQ010000053">
    <property type="protein sequence ID" value="KAK2556841.1"/>
    <property type="molecule type" value="Genomic_DNA"/>
</dbReference>
<gene>
    <name evidence="6" type="ORF">P5673_021051</name>
</gene>
<dbReference type="GO" id="GO:0016779">
    <property type="term" value="F:nucleotidyltransferase activity"/>
    <property type="evidence" value="ECO:0007669"/>
    <property type="project" value="UniProtKB-ARBA"/>
</dbReference>
<dbReference type="Gene3D" id="3.30.460.90">
    <property type="match status" value="1"/>
</dbReference>
<proteinExistence type="inferred from homology"/>
<name>A0AAD9Q8T3_ACRCE</name>
<keyword evidence="3" id="KW-0547">Nucleotide-binding</keyword>
<dbReference type="AlphaFoldDB" id="A0AAD9Q8T3"/>
<evidence type="ECO:0000256" key="3">
    <source>
        <dbReference type="ARBA" id="ARBA00022840"/>
    </source>
</evidence>
<dbReference type="SMART" id="SM01265">
    <property type="entry name" value="Mab-21"/>
    <property type="match status" value="1"/>
</dbReference>
<dbReference type="GO" id="GO:0005524">
    <property type="term" value="F:ATP binding"/>
    <property type="evidence" value="ECO:0007669"/>
    <property type="project" value="UniProtKB-KW"/>
</dbReference>
<accession>A0AAD9Q8T3</accession>
<evidence type="ECO:0000313" key="7">
    <source>
        <dbReference type="Proteomes" id="UP001249851"/>
    </source>
</evidence>
<keyword evidence="3" id="KW-0067">ATP-binding</keyword>
<reference evidence="6" key="2">
    <citation type="journal article" date="2023" name="Science">
        <title>Genomic signatures of disease resistance in endangered staghorn corals.</title>
        <authorList>
            <person name="Vollmer S.V."/>
            <person name="Selwyn J.D."/>
            <person name="Despard B.A."/>
            <person name="Roesel C.L."/>
        </authorList>
    </citation>
    <scope>NUCLEOTIDE SEQUENCE</scope>
    <source>
        <strain evidence="6">K2</strain>
    </source>
</reference>
<reference evidence="6" key="1">
    <citation type="journal article" date="2023" name="G3 (Bethesda)">
        <title>Whole genome assembly and annotation of the endangered Caribbean coral Acropora cervicornis.</title>
        <authorList>
            <person name="Selwyn J.D."/>
            <person name="Vollmer S.V."/>
        </authorList>
    </citation>
    <scope>NUCLEOTIDE SEQUENCE</scope>
    <source>
        <strain evidence="6">K2</strain>
    </source>
</reference>
<feature type="domain" description="Mab-21-like nucleotidyltransferase" evidence="4">
    <location>
        <begin position="306"/>
        <end position="513"/>
    </location>
</feature>
<sequence>MALRNSKGDEFVLRNTGTIPELPLMFQRRGTLSSLGNWSRQQYCRPTDPWDDWELKYSNATELSFADLNFVKEHLHEDRTVKKDEKEEVSERRDVDLAENDDGCKLLHPYDFSYATAIMDESDLVFEKKTKKDTSRFAVANNNLACTNPNVFTSRHINDSSEPEELKRELFGSEVLNDKENLTLRGDSGCESPHAARKEKKQRVWSQDSKEKFEKWTDAKAQLIVEEGQSNHQTLHMKDQKNTQENTLDELEAFLMELSESEASLCKSLEAEKIKHDVEKIISHVCNNLKAYRMFRDCTLLKTGSTYEGVKIGKPDEFDFMIVLPALADDSIMQFSQNNYLQWHLAYYKILNKGFFSDLFSQTVREDHATEVEGEIMEDELMASVRDQVRSNIEEQLKNGQLLSPGWEFVEIPTINAFTLPRMAVTPILKWTGDEFKDLYISIDLSFAIPLKKIPLWTFGRELFLQSCQTLSVSKEVSYDVLLPESDQVSYVLIRDSTRCRFSFSSQEQDIMNRCGDHAGEKRCFRLAKCLRDFLIDQTFDPDLQQLKSPISTYWLKTIMYYQLKKHENDPQAWSFGHLGNRVLEIFQVLHICLVSSKLQSYFIPGYNLLFLKDVQVAASKVQEVIDFLSGLKNGQVTRQYMRQQMDAKKKANEDLLYRERREHLMNLFYVYAYNDYHSEDLQTIKTSFIKRFFPDKIEVLVVRNIDAQPALHSRVSCMAYSLPVFQNVQGIQNVAFNSPPPPPFQLVLALIFTYCIFTQAVFRVHRTSMKGAYVFIFLISLRTLAWASSSNNHDSTCIDGCTGLCKSATDVNLHKNAVWICRGRFGRLDLNCSGNQTIKTSQMISCQAAIIYRPTEAEYEEVSSMFMHKVNCTAGRTDCRNEVLANRLGLWQCHWDKLCLLIDYRGYIQLRSVQERHGSLHHFSGSIQGSRNKTTKVLPHKLFV</sequence>
<feature type="domain" description="Mab-21-like HhH/H2TH-like" evidence="5">
    <location>
        <begin position="522"/>
        <end position="612"/>
    </location>
</feature>
<comment type="similarity">
    <text evidence="2">Belongs to the mab-21 family.</text>
</comment>
<evidence type="ECO:0000313" key="6">
    <source>
        <dbReference type="EMBL" id="KAK2556841.1"/>
    </source>
</evidence>
<dbReference type="InterPro" id="IPR024810">
    <property type="entry name" value="MAB21L/cGLR"/>
</dbReference>
<evidence type="ECO:0000256" key="1">
    <source>
        <dbReference type="ARBA" id="ARBA00001946"/>
    </source>
</evidence>
<comment type="cofactor">
    <cofactor evidence="1">
        <name>Mg(2+)</name>
        <dbReference type="ChEBI" id="CHEBI:18420"/>
    </cofactor>
</comment>
<evidence type="ECO:0000256" key="2">
    <source>
        <dbReference type="ARBA" id="ARBA00008307"/>
    </source>
</evidence>
<dbReference type="Proteomes" id="UP001249851">
    <property type="component" value="Unassembled WGS sequence"/>
</dbReference>
<dbReference type="PANTHER" id="PTHR10656">
    <property type="entry name" value="CELL FATE DETERMINING PROTEIN MAB21-RELATED"/>
    <property type="match status" value="1"/>
</dbReference>
<feature type="non-terminal residue" evidence="6">
    <location>
        <position position="1"/>
    </location>
</feature>
<dbReference type="Pfam" id="PF20266">
    <property type="entry name" value="Mab-21_C"/>
    <property type="match status" value="1"/>
</dbReference>
<comment type="caution">
    <text evidence="6">The sequence shown here is derived from an EMBL/GenBank/DDBJ whole genome shotgun (WGS) entry which is preliminary data.</text>
</comment>
<protein>
    <recommendedName>
        <fullName evidence="8">Mab-21-like HhH/H2TH-like domain-containing protein</fullName>
    </recommendedName>
</protein>
<evidence type="ECO:0000259" key="4">
    <source>
        <dbReference type="Pfam" id="PF03281"/>
    </source>
</evidence>
<dbReference type="Gene3D" id="1.10.1410.40">
    <property type="match status" value="1"/>
</dbReference>
<keyword evidence="7" id="KW-1185">Reference proteome</keyword>
<dbReference type="Pfam" id="PF03281">
    <property type="entry name" value="Mab-21"/>
    <property type="match status" value="1"/>
</dbReference>
<dbReference type="PANTHER" id="PTHR10656:SF70">
    <property type="entry name" value="PROTEIN MAB-21-RELATED"/>
    <property type="match status" value="1"/>
</dbReference>
<dbReference type="InterPro" id="IPR046906">
    <property type="entry name" value="Mab-21_HhH/H2TH-like"/>
</dbReference>
<organism evidence="6 7">
    <name type="scientific">Acropora cervicornis</name>
    <name type="common">Staghorn coral</name>
    <dbReference type="NCBI Taxonomy" id="6130"/>
    <lineage>
        <taxon>Eukaryota</taxon>
        <taxon>Metazoa</taxon>
        <taxon>Cnidaria</taxon>
        <taxon>Anthozoa</taxon>
        <taxon>Hexacorallia</taxon>
        <taxon>Scleractinia</taxon>
        <taxon>Astrocoeniina</taxon>
        <taxon>Acroporidae</taxon>
        <taxon>Acropora</taxon>
    </lineage>
</organism>
<dbReference type="InterPro" id="IPR046903">
    <property type="entry name" value="Mab-21-like_nuc_Trfase"/>
</dbReference>
<evidence type="ECO:0008006" key="8">
    <source>
        <dbReference type="Google" id="ProtNLM"/>
    </source>
</evidence>